<name>A0ABR0DXJ3_ZASCE</name>
<dbReference type="EMBL" id="JAXOVC010000015">
    <property type="protein sequence ID" value="KAK4493852.1"/>
    <property type="molecule type" value="Genomic_DNA"/>
</dbReference>
<proteinExistence type="predicted"/>
<reference evidence="1 2" key="1">
    <citation type="journal article" date="2023" name="G3 (Bethesda)">
        <title>A chromosome-level genome assembly of Zasmidium syzygii isolated from banana leaves.</title>
        <authorList>
            <person name="van Westerhoven A.C."/>
            <person name="Mehrabi R."/>
            <person name="Talebi R."/>
            <person name="Steentjes M.B.F."/>
            <person name="Corcolon B."/>
            <person name="Chong P.A."/>
            <person name="Kema G.H.J."/>
            <person name="Seidl M.F."/>
        </authorList>
    </citation>
    <scope>NUCLEOTIDE SEQUENCE [LARGE SCALE GENOMIC DNA]</scope>
    <source>
        <strain evidence="1 2">P124</strain>
    </source>
</reference>
<sequence length="82" mass="9363">MAGFNLQGNCCNAIAMEPSFNYAVDIYREIHSKSMIHKLRVMMQALGAAERAWAKESREVSPEDLAERTFNTFNNHRMRGVV</sequence>
<comment type="caution">
    <text evidence="1">The sequence shown here is derived from an EMBL/GenBank/DDBJ whole genome shotgun (WGS) entry which is preliminary data.</text>
</comment>
<protein>
    <submittedName>
        <fullName evidence="1">Uncharacterized protein</fullName>
    </submittedName>
</protein>
<organism evidence="1 2">
    <name type="scientific">Zasmidium cellare</name>
    <name type="common">Wine cellar mold</name>
    <name type="synonym">Racodium cellare</name>
    <dbReference type="NCBI Taxonomy" id="395010"/>
    <lineage>
        <taxon>Eukaryota</taxon>
        <taxon>Fungi</taxon>
        <taxon>Dikarya</taxon>
        <taxon>Ascomycota</taxon>
        <taxon>Pezizomycotina</taxon>
        <taxon>Dothideomycetes</taxon>
        <taxon>Dothideomycetidae</taxon>
        <taxon>Mycosphaerellales</taxon>
        <taxon>Mycosphaerellaceae</taxon>
        <taxon>Zasmidium</taxon>
    </lineage>
</organism>
<dbReference type="Proteomes" id="UP001305779">
    <property type="component" value="Unassembled WGS sequence"/>
</dbReference>
<accession>A0ABR0DXJ3</accession>
<keyword evidence="2" id="KW-1185">Reference proteome</keyword>
<gene>
    <name evidence="1" type="ORF">PRZ48_015037</name>
</gene>
<evidence type="ECO:0000313" key="1">
    <source>
        <dbReference type="EMBL" id="KAK4493852.1"/>
    </source>
</evidence>
<evidence type="ECO:0000313" key="2">
    <source>
        <dbReference type="Proteomes" id="UP001305779"/>
    </source>
</evidence>